<dbReference type="Gene3D" id="3.10.20.520">
    <property type="entry name" value="Phenylacetic acid degradation B"/>
    <property type="match status" value="2"/>
</dbReference>
<dbReference type="InterPro" id="IPR038693">
    <property type="entry name" value="PaaB_sf"/>
</dbReference>
<dbReference type="EMBL" id="BIFQ01000001">
    <property type="protein sequence ID" value="GCE06502.1"/>
    <property type="molecule type" value="Genomic_DNA"/>
</dbReference>
<sequence length="195" mass="21917">MTDNTAHASLSALTNAVDEGEVFEIFQQAPREQIPRHGGNLRAADSELAIHYAREFYGRRQESQKIWIIPRASLLEICYDPAAPIDPQPAAISAQAGLFVVFAQNQVGKPLLWLQNLTAGSEQDARAQALALLQDNAGAYLRLWLCPLSAITVLDNPDLLQPPLDRSYRRLDGYDIREKLHLARQRVRAQEERQH</sequence>
<evidence type="ECO:0000313" key="1">
    <source>
        <dbReference type="EMBL" id="GCE06502.1"/>
    </source>
</evidence>
<gene>
    <name evidence="1" type="ORF">KDAU_38310</name>
</gene>
<dbReference type="OrthoDB" id="162697at2"/>
<dbReference type="RefSeq" id="WP_126597442.1">
    <property type="nucleotide sequence ID" value="NZ_BIFQ01000001.1"/>
</dbReference>
<evidence type="ECO:0008006" key="3">
    <source>
        <dbReference type="Google" id="ProtNLM"/>
    </source>
</evidence>
<comment type="caution">
    <text evidence="1">The sequence shown here is derived from an EMBL/GenBank/DDBJ whole genome shotgun (WGS) entry which is preliminary data.</text>
</comment>
<keyword evidence="2" id="KW-1185">Reference proteome</keyword>
<reference evidence="2" key="1">
    <citation type="submission" date="2018-12" db="EMBL/GenBank/DDBJ databases">
        <title>Tengunoibacter tsumagoiensis gen. nov., sp. nov., Dictyobacter kobayashii sp. nov., D. alpinus sp. nov., and D. joshuensis sp. nov. and description of Dictyobacteraceae fam. nov. within the order Ktedonobacterales isolated from Tengu-no-mugimeshi.</title>
        <authorList>
            <person name="Wang C.M."/>
            <person name="Zheng Y."/>
            <person name="Sakai Y."/>
            <person name="Toyoda A."/>
            <person name="Minakuchi Y."/>
            <person name="Abe K."/>
            <person name="Yokota A."/>
            <person name="Yabe S."/>
        </authorList>
    </citation>
    <scope>NUCLEOTIDE SEQUENCE [LARGE SCALE GENOMIC DNA]</scope>
    <source>
        <strain evidence="2">S-27</strain>
    </source>
</reference>
<organism evidence="1 2">
    <name type="scientific">Dictyobacter aurantiacus</name>
    <dbReference type="NCBI Taxonomy" id="1936993"/>
    <lineage>
        <taxon>Bacteria</taxon>
        <taxon>Bacillati</taxon>
        <taxon>Chloroflexota</taxon>
        <taxon>Ktedonobacteria</taxon>
        <taxon>Ktedonobacterales</taxon>
        <taxon>Dictyobacteraceae</taxon>
        <taxon>Dictyobacter</taxon>
    </lineage>
</organism>
<dbReference type="Pfam" id="PF06243">
    <property type="entry name" value="PaaB"/>
    <property type="match status" value="1"/>
</dbReference>
<evidence type="ECO:0000313" key="2">
    <source>
        <dbReference type="Proteomes" id="UP000287224"/>
    </source>
</evidence>
<dbReference type="InterPro" id="IPR009359">
    <property type="entry name" value="PaaB"/>
</dbReference>
<dbReference type="AlphaFoldDB" id="A0A401ZI32"/>
<dbReference type="Proteomes" id="UP000287224">
    <property type="component" value="Unassembled WGS sequence"/>
</dbReference>
<proteinExistence type="predicted"/>
<protein>
    <recommendedName>
        <fullName evidence="3">Phenylacetic acid degradation protein</fullName>
    </recommendedName>
</protein>
<name>A0A401ZI32_9CHLR</name>
<accession>A0A401ZI32</accession>